<evidence type="ECO:0000256" key="4">
    <source>
        <dbReference type="SAM" id="MobiDB-lite"/>
    </source>
</evidence>
<proteinExistence type="predicted"/>
<dbReference type="GO" id="GO:0048029">
    <property type="term" value="F:monosaccharide binding"/>
    <property type="evidence" value="ECO:0000318"/>
    <property type="project" value="GO_Central"/>
</dbReference>
<feature type="compositionally biased region" description="Low complexity" evidence="4">
    <location>
        <begin position="177"/>
        <end position="189"/>
    </location>
</feature>
<evidence type="ECO:0000313" key="6">
    <source>
        <dbReference type="Proteomes" id="UP000001449"/>
    </source>
</evidence>
<organism evidence="5 6">
    <name type="scientific">Thalassiosira pseudonana</name>
    <name type="common">Marine diatom</name>
    <name type="synonym">Cyclotella nana</name>
    <dbReference type="NCBI Taxonomy" id="35128"/>
    <lineage>
        <taxon>Eukaryota</taxon>
        <taxon>Sar</taxon>
        <taxon>Stramenopiles</taxon>
        <taxon>Ochrophyta</taxon>
        <taxon>Bacillariophyta</taxon>
        <taxon>Coscinodiscophyceae</taxon>
        <taxon>Thalassiosirophycidae</taxon>
        <taxon>Thalassiosirales</taxon>
        <taxon>Thalassiosiraceae</taxon>
        <taxon>Thalassiosira</taxon>
    </lineage>
</organism>
<dbReference type="Pfam" id="PF00342">
    <property type="entry name" value="PGI"/>
    <property type="match status" value="1"/>
</dbReference>
<dbReference type="GO" id="GO:0051156">
    <property type="term" value="P:glucose 6-phosphate metabolic process"/>
    <property type="evidence" value="ECO:0000318"/>
    <property type="project" value="GO_Central"/>
</dbReference>
<keyword evidence="3" id="KW-0413">Isomerase</keyword>
<dbReference type="GeneID" id="7444476"/>
<dbReference type="RefSeq" id="XP_002296607.1">
    <property type="nucleotide sequence ID" value="XM_002296571.1"/>
</dbReference>
<keyword evidence="6" id="KW-1185">Reference proteome</keyword>
<dbReference type="InterPro" id="IPR001672">
    <property type="entry name" value="G6P_Isomerase"/>
</dbReference>
<protein>
    <recommendedName>
        <fullName evidence="7">Glucose-6-phosphate isomerase</fullName>
    </recommendedName>
</protein>
<dbReference type="InterPro" id="IPR046348">
    <property type="entry name" value="SIS_dom_sf"/>
</dbReference>
<sequence length="768" mass="84639">MFINRSQAWSLLQRHADTDVRSLRLTDLCQEDRVTSMVAVHNSTVDVEEGGKSGGAGHLLLVDFSRQRMTLDTINHLLRLSVATQINERIHDLAWGRLASGQKTAQQKYNHSTGYNGEFVASPTVSFAQGLEEQRQQFQKMKYSITEEEEEDEMGGSMHLALRVPANKGKTIRDPYSNTSNNNKPNCPSKNALDEIHKEWKRIQTLTSSLRQGSVRGATGLPLCDVLVLSVRGKVVPSALEFVYRSLLQDGEAGTSVLVDSSLVTPQKADTSPLPSSKNNVEYMASTLQNIVRTPFKSSGGKSSEEGNATGHNSSHSSMRKRKLRVLTSVDPSAMNEALCDLSPATTMVITLSLEDKEEECKQLTLLARSWLLRMGVDDTDSVVQKHMYLVTAKDKLKKSSSKNTFLIPKHSRCEAFSSLSAAGLLVSCSFHMVDVSCQLRLTFCSTTFTLQPLSMLFGWEVVFSLLSGAHDIDQHFVETNPRHNLPVILALTDVWNDAFMMCRGRVMSPFLQAFASYPKYVGMLESRVLGGRKIVAQERVSFQAKPSVEGASPVIDGGYNLIHDRGDQKLSSELITALDPTKESNVRLSSEEVLYKNNDSRICSMFGYADVLAFGSGGVPTSSNRRSQQTGGGVYSPGSPPVIQSMDSMQSVGSFIGKTDSSRGNHPSTLIICGKCDAFAVGQLLALAEHRALVKAWLWDVDPFAVFTTTEQNEHLKEKLNEMNRVLLSGGDLDDEDEEQTKGGEDSTYLATKTILKAYADRTQNYR</sequence>
<evidence type="ECO:0000256" key="3">
    <source>
        <dbReference type="ARBA" id="ARBA00023235"/>
    </source>
</evidence>
<feature type="region of interest" description="Disordered" evidence="4">
    <location>
        <begin position="620"/>
        <end position="644"/>
    </location>
</feature>
<evidence type="ECO:0000256" key="2">
    <source>
        <dbReference type="ARBA" id="ARBA00023152"/>
    </source>
</evidence>
<feature type="region of interest" description="Disordered" evidence="4">
    <location>
        <begin position="169"/>
        <end position="189"/>
    </location>
</feature>
<name>B8LC54_THAPS</name>
<dbReference type="GO" id="GO:0005829">
    <property type="term" value="C:cytosol"/>
    <property type="evidence" value="ECO:0000318"/>
    <property type="project" value="GO_Central"/>
</dbReference>
<dbReference type="GO" id="GO:0097367">
    <property type="term" value="F:carbohydrate derivative binding"/>
    <property type="evidence" value="ECO:0007669"/>
    <property type="project" value="InterPro"/>
</dbReference>
<dbReference type="GO" id="GO:0004347">
    <property type="term" value="F:glucose-6-phosphate isomerase activity"/>
    <property type="evidence" value="ECO:0000318"/>
    <property type="project" value="GO_Central"/>
</dbReference>
<keyword evidence="1" id="KW-0312">Gluconeogenesis</keyword>
<dbReference type="GO" id="GO:0006096">
    <property type="term" value="P:glycolytic process"/>
    <property type="evidence" value="ECO:0000318"/>
    <property type="project" value="GO_Central"/>
</dbReference>
<evidence type="ECO:0000313" key="5">
    <source>
        <dbReference type="EMBL" id="EED87303.1"/>
    </source>
</evidence>
<dbReference type="GO" id="GO:0006094">
    <property type="term" value="P:gluconeogenesis"/>
    <property type="evidence" value="ECO:0000318"/>
    <property type="project" value="GO_Central"/>
</dbReference>
<dbReference type="PANTHER" id="PTHR11469">
    <property type="entry name" value="GLUCOSE-6-PHOSPHATE ISOMERASE"/>
    <property type="match status" value="1"/>
</dbReference>
<dbReference type="SUPFAM" id="SSF53697">
    <property type="entry name" value="SIS domain"/>
    <property type="match status" value="1"/>
</dbReference>
<accession>B8LC54</accession>
<reference evidence="5 6" key="2">
    <citation type="journal article" date="2008" name="Nature">
        <title>The Phaeodactylum genome reveals the evolutionary history of diatom genomes.</title>
        <authorList>
            <person name="Bowler C."/>
            <person name="Allen A.E."/>
            <person name="Badger J.H."/>
            <person name="Grimwood J."/>
            <person name="Jabbari K."/>
            <person name="Kuo A."/>
            <person name="Maheswari U."/>
            <person name="Martens C."/>
            <person name="Maumus F."/>
            <person name="Otillar R.P."/>
            <person name="Rayko E."/>
            <person name="Salamov A."/>
            <person name="Vandepoele K."/>
            <person name="Beszteri B."/>
            <person name="Gruber A."/>
            <person name="Heijde M."/>
            <person name="Katinka M."/>
            <person name="Mock T."/>
            <person name="Valentin K."/>
            <person name="Verret F."/>
            <person name="Berges J.A."/>
            <person name="Brownlee C."/>
            <person name="Cadoret J.P."/>
            <person name="Chiovitti A."/>
            <person name="Choi C.J."/>
            <person name="Coesel S."/>
            <person name="De Martino A."/>
            <person name="Detter J.C."/>
            <person name="Durkin C."/>
            <person name="Falciatore A."/>
            <person name="Fournet J."/>
            <person name="Haruta M."/>
            <person name="Huysman M.J."/>
            <person name="Jenkins B.D."/>
            <person name="Jiroutova K."/>
            <person name="Jorgensen R.E."/>
            <person name="Joubert Y."/>
            <person name="Kaplan A."/>
            <person name="Kroger N."/>
            <person name="Kroth P.G."/>
            <person name="La Roche J."/>
            <person name="Lindquist E."/>
            <person name="Lommer M."/>
            <person name="Martin-Jezequel V."/>
            <person name="Lopez P.J."/>
            <person name="Lucas S."/>
            <person name="Mangogna M."/>
            <person name="McGinnis K."/>
            <person name="Medlin L.K."/>
            <person name="Montsant A."/>
            <person name="Oudot-Le Secq M.P."/>
            <person name="Napoli C."/>
            <person name="Obornik M."/>
            <person name="Parker M.S."/>
            <person name="Petit J.L."/>
            <person name="Porcel B.M."/>
            <person name="Poulsen N."/>
            <person name="Robison M."/>
            <person name="Rychlewski L."/>
            <person name="Rynearson T.A."/>
            <person name="Schmutz J."/>
            <person name="Shapiro H."/>
            <person name="Siaut M."/>
            <person name="Stanley M."/>
            <person name="Sussman M.R."/>
            <person name="Taylor A.R."/>
            <person name="Vardi A."/>
            <person name="von Dassow P."/>
            <person name="Vyverman W."/>
            <person name="Willis A."/>
            <person name="Wyrwicz L.S."/>
            <person name="Rokhsar D.S."/>
            <person name="Weissenbach J."/>
            <person name="Armbrust E.V."/>
            <person name="Green B.R."/>
            <person name="Van de Peer Y."/>
            <person name="Grigoriev I.V."/>
        </authorList>
    </citation>
    <scope>NUCLEOTIDE SEQUENCE [LARGE SCALE GENOMIC DNA]</scope>
    <source>
        <strain evidence="5 6">CCMP1335</strain>
    </source>
</reference>
<keyword evidence="2" id="KW-0324">Glycolysis</keyword>
<evidence type="ECO:0008006" key="7">
    <source>
        <dbReference type="Google" id="ProtNLM"/>
    </source>
</evidence>
<dbReference type="Gene3D" id="3.40.50.10490">
    <property type="entry name" value="Glucose-6-phosphate isomerase like protein, domain 1"/>
    <property type="match status" value="3"/>
</dbReference>
<dbReference type="PANTHER" id="PTHR11469:SF1">
    <property type="entry name" value="GLUCOSE-6-PHOSPHATE ISOMERASE"/>
    <property type="match status" value="1"/>
</dbReference>
<dbReference type="PROSITE" id="PS51463">
    <property type="entry name" value="P_GLUCOSE_ISOMERASE_3"/>
    <property type="match status" value="1"/>
</dbReference>
<dbReference type="EMBL" id="DS999415">
    <property type="protein sequence ID" value="EED87303.1"/>
    <property type="molecule type" value="Genomic_DNA"/>
</dbReference>
<reference evidence="5 6" key="1">
    <citation type="journal article" date="2004" name="Science">
        <title>The genome of the diatom Thalassiosira pseudonana: ecology, evolution, and metabolism.</title>
        <authorList>
            <person name="Armbrust E.V."/>
            <person name="Berges J.A."/>
            <person name="Bowler C."/>
            <person name="Green B.R."/>
            <person name="Martinez D."/>
            <person name="Putnam N.H."/>
            <person name="Zhou S."/>
            <person name="Allen A.E."/>
            <person name="Apt K.E."/>
            <person name="Bechner M."/>
            <person name="Brzezinski M.A."/>
            <person name="Chaal B.K."/>
            <person name="Chiovitti A."/>
            <person name="Davis A.K."/>
            <person name="Demarest M.S."/>
            <person name="Detter J.C."/>
            <person name="Glavina T."/>
            <person name="Goodstein D."/>
            <person name="Hadi M.Z."/>
            <person name="Hellsten U."/>
            <person name="Hildebrand M."/>
            <person name="Jenkins B.D."/>
            <person name="Jurka J."/>
            <person name="Kapitonov V.V."/>
            <person name="Kroger N."/>
            <person name="Lau W.W."/>
            <person name="Lane T.W."/>
            <person name="Larimer F.W."/>
            <person name="Lippmeier J.C."/>
            <person name="Lucas S."/>
            <person name="Medina M."/>
            <person name="Montsant A."/>
            <person name="Obornik M."/>
            <person name="Parker M.S."/>
            <person name="Palenik B."/>
            <person name="Pazour G.J."/>
            <person name="Richardson P.M."/>
            <person name="Rynearson T.A."/>
            <person name="Saito M.A."/>
            <person name="Schwartz D.C."/>
            <person name="Thamatrakoln K."/>
            <person name="Valentin K."/>
            <person name="Vardi A."/>
            <person name="Wilkerson F.P."/>
            <person name="Rokhsar D.S."/>
        </authorList>
    </citation>
    <scope>NUCLEOTIDE SEQUENCE [LARGE SCALE GENOMIC DNA]</scope>
    <source>
        <strain evidence="5 6">CCMP1335</strain>
    </source>
</reference>
<dbReference type="STRING" id="35128.B8LC54"/>
<dbReference type="Proteomes" id="UP000001449">
    <property type="component" value="Chromosome 11"/>
</dbReference>
<dbReference type="InParanoid" id="B8LC54"/>
<feature type="region of interest" description="Disordered" evidence="4">
    <location>
        <begin position="295"/>
        <end position="321"/>
    </location>
</feature>
<dbReference type="KEGG" id="tps:THAPSDRAFT_270302"/>
<feature type="compositionally biased region" description="Polar residues" evidence="4">
    <location>
        <begin position="620"/>
        <end position="630"/>
    </location>
</feature>
<gene>
    <name evidence="5" type="ORF">THAPSDRAFT_270302</name>
</gene>
<evidence type="ECO:0000256" key="1">
    <source>
        <dbReference type="ARBA" id="ARBA00022432"/>
    </source>
</evidence>
<dbReference type="AlphaFoldDB" id="B8LC54"/>